<dbReference type="RefSeq" id="WP_090336964.1">
    <property type="nucleotide sequence ID" value="NZ_FMZQ01000010.1"/>
</dbReference>
<dbReference type="PANTHER" id="PTHR30093:SF47">
    <property type="entry name" value="TYPE IV PILUS NON-CORE MINOR PILIN PILE"/>
    <property type="match status" value="1"/>
</dbReference>
<keyword evidence="1" id="KW-1133">Transmembrane helix</keyword>
<evidence type="ECO:0000313" key="2">
    <source>
        <dbReference type="EMBL" id="SDD08452.1"/>
    </source>
</evidence>
<name>A0A1G6RUY1_9GAMM</name>
<evidence type="ECO:0000313" key="3">
    <source>
        <dbReference type="Proteomes" id="UP000199467"/>
    </source>
</evidence>
<feature type="transmembrane region" description="Helical" evidence="1">
    <location>
        <begin position="6"/>
        <end position="27"/>
    </location>
</feature>
<sequence>MNKQSGFTLIELMITVIIIGVLASIAIPSYQNYVLRSNRTEGQALLAEAAARQERFFTQNSRYATTIAELGFASANSQNALYQLAITANANPVQFTMTATPINSQTRDTGCGTLALNQQGTRTVTGANGVEECWR</sequence>
<dbReference type="FunFam" id="3.30.700.10:FF:000002">
    <property type="entry name" value="Type 4 fimbrial biogenesis protein PilE"/>
    <property type="match status" value="1"/>
</dbReference>
<organism evidence="2 3">
    <name type="scientific">Ectopseudomonas chengduensis</name>
    <dbReference type="NCBI Taxonomy" id="489632"/>
    <lineage>
        <taxon>Bacteria</taxon>
        <taxon>Pseudomonadati</taxon>
        <taxon>Pseudomonadota</taxon>
        <taxon>Gammaproteobacteria</taxon>
        <taxon>Pseudomonadales</taxon>
        <taxon>Pseudomonadaceae</taxon>
        <taxon>Ectopseudomonas</taxon>
    </lineage>
</organism>
<dbReference type="SUPFAM" id="SSF54523">
    <property type="entry name" value="Pili subunits"/>
    <property type="match status" value="1"/>
</dbReference>
<protein>
    <submittedName>
        <fullName evidence="2">Type IV pilus assembly protein PilE</fullName>
    </submittedName>
</protein>
<reference evidence="3" key="1">
    <citation type="submission" date="2016-10" db="EMBL/GenBank/DDBJ databases">
        <authorList>
            <person name="Varghese N."/>
            <person name="Submissions S."/>
        </authorList>
    </citation>
    <scope>NUCLEOTIDE SEQUENCE [LARGE SCALE GENOMIC DNA]</scope>
    <source>
        <strain evidence="3">DSM 26382</strain>
    </source>
</reference>
<dbReference type="InterPro" id="IPR045584">
    <property type="entry name" value="Pilin-like"/>
</dbReference>
<dbReference type="GO" id="GO:0043683">
    <property type="term" value="P:type IV pilus assembly"/>
    <property type="evidence" value="ECO:0007669"/>
    <property type="project" value="InterPro"/>
</dbReference>
<dbReference type="Pfam" id="PF07963">
    <property type="entry name" value="N_methyl"/>
    <property type="match status" value="1"/>
</dbReference>
<dbReference type="PROSITE" id="PS00409">
    <property type="entry name" value="PROKAR_NTER_METHYL"/>
    <property type="match status" value="1"/>
</dbReference>
<dbReference type="PANTHER" id="PTHR30093">
    <property type="entry name" value="GENERAL SECRETION PATHWAY PROTEIN G"/>
    <property type="match status" value="1"/>
</dbReference>
<dbReference type="InterPro" id="IPR031982">
    <property type="entry name" value="PilE-like"/>
</dbReference>
<keyword evidence="1" id="KW-0812">Transmembrane</keyword>
<proteinExistence type="predicted"/>
<dbReference type="Proteomes" id="UP000199467">
    <property type="component" value="Unassembled WGS sequence"/>
</dbReference>
<dbReference type="Gene3D" id="3.30.700.10">
    <property type="entry name" value="Glycoprotein, Type 4 Pilin"/>
    <property type="match status" value="1"/>
</dbReference>
<accession>A0A1G6RUY1</accession>
<keyword evidence="1" id="KW-0472">Membrane</keyword>
<gene>
    <name evidence="2" type="ORF">SAMN05216576_110148</name>
</gene>
<dbReference type="Pfam" id="PF16732">
    <property type="entry name" value="ComP_DUS"/>
    <property type="match status" value="1"/>
</dbReference>
<keyword evidence="3" id="KW-1185">Reference proteome</keyword>
<dbReference type="InterPro" id="IPR012902">
    <property type="entry name" value="N_methyl_site"/>
</dbReference>
<dbReference type="EMBL" id="FMZQ01000010">
    <property type="protein sequence ID" value="SDD08452.1"/>
    <property type="molecule type" value="Genomic_DNA"/>
</dbReference>
<dbReference type="AlphaFoldDB" id="A0A1G6RUY1"/>
<dbReference type="NCBIfam" id="TIGR02532">
    <property type="entry name" value="IV_pilin_GFxxxE"/>
    <property type="match status" value="1"/>
</dbReference>
<evidence type="ECO:0000256" key="1">
    <source>
        <dbReference type="SAM" id="Phobius"/>
    </source>
</evidence>